<evidence type="ECO:0000313" key="2">
    <source>
        <dbReference type="Proteomes" id="UP000215367"/>
    </source>
</evidence>
<dbReference type="EMBL" id="NOWT01000019">
    <property type="protein sequence ID" value="OYD82820.1"/>
    <property type="molecule type" value="Genomic_DNA"/>
</dbReference>
<geneLocation type="plasmid" evidence="1">
    <name>unnamed</name>
</geneLocation>
<reference evidence="1 2" key="1">
    <citation type="submission" date="2017-07" db="EMBL/GenBank/DDBJ databases">
        <title>Whole genome sequence of Azospirillum brasilense 2A1, a potential biofertilizer strain.</title>
        <authorList>
            <person name="Fontana C.A."/>
            <person name="Toffoli L.M."/>
            <person name="Salazar S.M."/>
            <person name="Puglisi E."/>
            <person name="Pedraza R."/>
            <person name="Bassi D."/>
            <person name="Cocconcelli P.S."/>
        </authorList>
    </citation>
    <scope>NUCLEOTIDE SEQUENCE [LARGE SCALE GENOMIC DNA]</scope>
    <source>
        <strain evidence="1 2">2A1</strain>
        <plasmid evidence="1">unnamed</plasmid>
    </source>
</reference>
<keyword evidence="1" id="KW-0614">Plasmid</keyword>
<proteinExistence type="predicted"/>
<dbReference type="Proteomes" id="UP000215367">
    <property type="component" value="Unassembled WGS sequence"/>
</dbReference>
<protein>
    <submittedName>
        <fullName evidence="1">Uncharacterized protein</fullName>
    </submittedName>
</protein>
<name>A0A235HAF2_AZOBR</name>
<gene>
    <name evidence="1" type="ORF">CHT98_19105</name>
</gene>
<organism evidence="1 2">
    <name type="scientific">Azospirillum brasilense</name>
    <dbReference type="NCBI Taxonomy" id="192"/>
    <lineage>
        <taxon>Bacteria</taxon>
        <taxon>Pseudomonadati</taxon>
        <taxon>Pseudomonadota</taxon>
        <taxon>Alphaproteobacteria</taxon>
        <taxon>Rhodospirillales</taxon>
        <taxon>Azospirillaceae</taxon>
        <taxon>Azospirillum</taxon>
    </lineage>
</organism>
<evidence type="ECO:0000313" key="1">
    <source>
        <dbReference type="EMBL" id="OYD82820.1"/>
    </source>
</evidence>
<dbReference type="AlphaFoldDB" id="A0A235HAF2"/>
<accession>A0A235HAF2</accession>
<sequence>MEAPVTMAREWVAARAMGTVLLAKRENPPAQLEMAAVGSAFSTAALRHRGQAQRSGATEKCIRLNQVGSMPNF</sequence>
<comment type="caution">
    <text evidence="1">The sequence shown here is derived from an EMBL/GenBank/DDBJ whole genome shotgun (WGS) entry which is preliminary data.</text>
</comment>